<evidence type="ECO:0000259" key="2">
    <source>
        <dbReference type="PROSITE" id="PS50888"/>
    </source>
</evidence>
<feature type="domain" description="BHLH" evidence="2">
    <location>
        <begin position="185"/>
        <end position="238"/>
    </location>
</feature>
<dbReference type="RefSeq" id="XP_025424487.1">
    <property type="nucleotide sequence ID" value="XM_025568702.1"/>
</dbReference>
<keyword evidence="1" id="KW-0175">Coiled coil</keyword>
<protein>
    <submittedName>
        <fullName evidence="4">Uncharacterized protein LOC112693580 isoform X1</fullName>
    </submittedName>
</protein>
<dbReference type="InterPro" id="IPR036638">
    <property type="entry name" value="HLH_DNA-bd_sf"/>
</dbReference>
<gene>
    <name evidence="4" type="primary">LOC112693580</name>
</gene>
<evidence type="ECO:0000313" key="4">
    <source>
        <dbReference type="RefSeq" id="XP_025424487.1"/>
    </source>
</evidence>
<dbReference type="InterPro" id="IPR011598">
    <property type="entry name" value="bHLH_dom"/>
</dbReference>
<dbReference type="GeneID" id="112693580"/>
<sequence length="280" mass="32765">MTKVMINKMKMLKLSNIERRKLMRLNIIRHRETLLKYLGNIDDTTLRNKINKLHPSNVIDSNLIEELKQESPVKVEVKEEVIYEEQPKPKSEDEISVGSNNEWQSICESKIETPVETRRSSRLELVKKDAHHSTRREDFVYDVPHANGIRSNPKKNCSKRQVTASQKIPIPVKKNAKVLQSINNRDRSLHNAKERACRQKISKLFDNLKKQCSYLESNRRYPSKHSILMASKKECDLLKIFEKKLTVEIKELAEINANLKKKLEELSNVDHSKKSKKYIK</sequence>
<accession>A0A8B8GQB6</accession>
<dbReference type="GO" id="GO:0046983">
    <property type="term" value="F:protein dimerization activity"/>
    <property type="evidence" value="ECO:0007669"/>
    <property type="project" value="InterPro"/>
</dbReference>
<feature type="coiled-coil region" evidence="1">
    <location>
        <begin position="242"/>
        <end position="269"/>
    </location>
</feature>
<dbReference type="PROSITE" id="PS50888">
    <property type="entry name" value="BHLH"/>
    <property type="match status" value="1"/>
</dbReference>
<dbReference type="Gene3D" id="4.10.280.10">
    <property type="entry name" value="Helix-loop-helix DNA-binding domain"/>
    <property type="match status" value="1"/>
</dbReference>
<dbReference type="SUPFAM" id="SSF47459">
    <property type="entry name" value="HLH, helix-loop-helix DNA-binding domain"/>
    <property type="match status" value="1"/>
</dbReference>
<dbReference type="AlphaFoldDB" id="A0A8B8GQB6"/>
<reference evidence="4" key="1">
    <citation type="submission" date="2025-08" db="UniProtKB">
        <authorList>
            <consortium name="RefSeq"/>
        </authorList>
    </citation>
    <scope>IDENTIFICATION</scope>
    <source>
        <tissue evidence="4">Whole body</tissue>
    </source>
</reference>
<organism evidence="3 4">
    <name type="scientific">Sipha flava</name>
    <name type="common">yellow sugarcane aphid</name>
    <dbReference type="NCBI Taxonomy" id="143950"/>
    <lineage>
        <taxon>Eukaryota</taxon>
        <taxon>Metazoa</taxon>
        <taxon>Ecdysozoa</taxon>
        <taxon>Arthropoda</taxon>
        <taxon>Hexapoda</taxon>
        <taxon>Insecta</taxon>
        <taxon>Pterygota</taxon>
        <taxon>Neoptera</taxon>
        <taxon>Paraneoptera</taxon>
        <taxon>Hemiptera</taxon>
        <taxon>Sternorrhyncha</taxon>
        <taxon>Aphidomorpha</taxon>
        <taxon>Aphidoidea</taxon>
        <taxon>Aphididae</taxon>
        <taxon>Sipha</taxon>
    </lineage>
</organism>
<keyword evidence="3" id="KW-1185">Reference proteome</keyword>
<dbReference type="OrthoDB" id="6628466at2759"/>
<proteinExistence type="predicted"/>
<name>A0A8B8GQB6_9HEMI</name>
<evidence type="ECO:0000256" key="1">
    <source>
        <dbReference type="SAM" id="Coils"/>
    </source>
</evidence>
<dbReference type="Proteomes" id="UP000694846">
    <property type="component" value="Unplaced"/>
</dbReference>
<evidence type="ECO:0000313" key="3">
    <source>
        <dbReference type="Proteomes" id="UP000694846"/>
    </source>
</evidence>